<feature type="transmembrane region" description="Helical" evidence="1">
    <location>
        <begin position="99"/>
        <end position="120"/>
    </location>
</feature>
<evidence type="ECO:0000256" key="1">
    <source>
        <dbReference type="SAM" id="Phobius"/>
    </source>
</evidence>
<dbReference type="PANTHER" id="PTHR37305:SF1">
    <property type="entry name" value="MEMBRANE PROTEIN"/>
    <property type="match status" value="1"/>
</dbReference>
<dbReference type="PANTHER" id="PTHR37305">
    <property type="entry name" value="INTEGRAL MEMBRANE PROTEIN-RELATED"/>
    <property type="match status" value="1"/>
</dbReference>
<evidence type="ECO:0000313" key="3">
    <source>
        <dbReference type="Proteomes" id="UP000749471"/>
    </source>
</evidence>
<feature type="transmembrane region" description="Helical" evidence="1">
    <location>
        <begin position="172"/>
        <end position="193"/>
    </location>
</feature>
<dbReference type="RefSeq" id="WP_216521037.1">
    <property type="nucleotide sequence ID" value="NZ_JAHLPM010000014.1"/>
</dbReference>
<keyword evidence="1" id="KW-1133">Transmembrane helix</keyword>
<dbReference type="EMBL" id="JAHLPM010000014">
    <property type="protein sequence ID" value="MBU5439327.1"/>
    <property type="molecule type" value="Genomic_DNA"/>
</dbReference>
<protein>
    <submittedName>
        <fullName evidence="2">ABC transporter permease</fullName>
    </submittedName>
</protein>
<dbReference type="Pfam" id="PF12730">
    <property type="entry name" value="ABC2_membrane_4"/>
    <property type="match status" value="1"/>
</dbReference>
<keyword evidence="3" id="KW-1185">Reference proteome</keyword>
<name>A0ABS6E8T0_9FIRM</name>
<proteinExistence type="predicted"/>
<feature type="transmembrane region" description="Helical" evidence="1">
    <location>
        <begin position="140"/>
        <end position="165"/>
    </location>
</feature>
<accession>A0ABS6E8T0</accession>
<gene>
    <name evidence="2" type="ORF">KQI42_14985</name>
</gene>
<reference evidence="2 3" key="1">
    <citation type="submission" date="2021-06" db="EMBL/GenBank/DDBJ databases">
        <authorList>
            <person name="Sun Q."/>
            <person name="Li D."/>
        </authorList>
    </citation>
    <scope>NUCLEOTIDE SEQUENCE [LARGE SCALE GENOMIC DNA]</scope>
    <source>
        <strain evidence="2 3">MSJ-40</strain>
    </source>
</reference>
<organism evidence="2 3">
    <name type="scientific">Tissierella simiarum</name>
    <dbReference type="NCBI Taxonomy" id="2841534"/>
    <lineage>
        <taxon>Bacteria</taxon>
        <taxon>Bacillati</taxon>
        <taxon>Bacillota</taxon>
        <taxon>Tissierellia</taxon>
        <taxon>Tissierellales</taxon>
        <taxon>Tissierellaceae</taxon>
        <taxon>Tissierella</taxon>
    </lineage>
</organism>
<feature type="transmembrane region" description="Helical" evidence="1">
    <location>
        <begin position="230"/>
        <end position="255"/>
    </location>
</feature>
<evidence type="ECO:0000313" key="2">
    <source>
        <dbReference type="EMBL" id="MBU5439327.1"/>
    </source>
</evidence>
<keyword evidence="1" id="KW-0472">Membrane</keyword>
<comment type="caution">
    <text evidence="2">The sequence shown here is derived from an EMBL/GenBank/DDBJ whole genome shotgun (WGS) entry which is preliminary data.</text>
</comment>
<keyword evidence="1" id="KW-0812">Transmembrane</keyword>
<feature type="transmembrane region" description="Helical" evidence="1">
    <location>
        <begin position="60"/>
        <end position="78"/>
    </location>
</feature>
<sequence>MWTIIQTELAKLKRKKMMLGICILTTLLAVFAIERACSISRSSSYMDSFGDLYTLAFKNLGMVYLPIVLGMFATSLFFDEHKNDTLKELLIIPVSKAQLYFSKVITVFLLSLGLCLYTYALTVLGGFIAGGFPDLNTQTIWQSFILFAEGGILVPLAMLPIVFLAVLGQKSYLLPIGATLLYLLPVIILPAPLMGIHPLASALCVYSFSSPMAADMVYSLSQVTEGISSIPGYGVCLISMVVVGVISSVLSVVALKEQNL</sequence>
<dbReference type="Proteomes" id="UP000749471">
    <property type="component" value="Unassembled WGS sequence"/>
</dbReference>